<dbReference type="AlphaFoldDB" id="A0A382PTF1"/>
<accession>A0A382PTF1</accession>
<gene>
    <name evidence="1" type="ORF">METZ01_LOCUS329468</name>
</gene>
<protein>
    <submittedName>
        <fullName evidence="1">Uncharacterized protein</fullName>
    </submittedName>
</protein>
<feature type="non-terminal residue" evidence="1">
    <location>
        <position position="1"/>
    </location>
</feature>
<organism evidence="1">
    <name type="scientific">marine metagenome</name>
    <dbReference type="NCBI Taxonomy" id="408172"/>
    <lineage>
        <taxon>unclassified sequences</taxon>
        <taxon>metagenomes</taxon>
        <taxon>ecological metagenomes</taxon>
    </lineage>
</organism>
<dbReference type="EMBL" id="UINC01109655">
    <property type="protein sequence ID" value="SVC76614.1"/>
    <property type="molecule type" value="Genomic_DNA"/>
</dbReference>
<proteinExistence type="predicted"/>
<reference evidence="1" key="1">
    <citation type="submission" date="2018-05" db="EMBL/GenBank/DDBJ databases">
        <authorList>
            <person name="Lanie J.A."/>
            <person name="Ng W.-L."/>
            <person name="Kazmierczak K.M."/>
            <person name="Andrzejewski T.M."/>
            <person name="Davidsen T.M."/>
            <person name="Wayne K.J."/>
            <person name="Tettelin H."/>
            <person name="Glass J.I."/>
            <person name="Rusch D."/>
            <person name="Podicherti R."/>
            <person name="Tsui H.-C.T."/>
            <person name="Winkler M.E."/>
        </authorList>
    </citation>
    <scope>NUCLEOTIDE SEQUENCE</scope>
</reference>
<sequence length="339" mass="37654">SVSGATISVADPHKTAYYNNSKISNGYFIDRDFQVGSTAFVIGQCMLSYEMDSASIDTRLGLVDASERMILTTRTDKLINSGDVGFRSDKQVHREPRDGTAAGNHTSDYLIPTATLTTEDLVEGNEPVGMLAVRDTFARIFGHELTPEWFATLNLAGQDPDDPTRYTVQTTYGKFSYPYSIVGFTIPGYYVGPILKYGEEGEVVGPTEGKPGYIGNKSSFVMYQSPFGQLKKHTINFHEEVQAQITIEEGGGSAADVLEGQTESESGAFGEDYTDITQEKFETVQYEDWLKGRLMDDYGDWQFTDTQFKAYFRPWNKDYITGKDLIEAGYPIPGVDLDV</sequence>
<feature type="non-terminal residue" evidence="1">
    <location>
        <position position="339"/>
    </location>
</feature>
<name>A0A382PTF1_9ZZZZ</name>
<evidence type="ECO:0000313" key="1">
    <source>
        <dbReference type="EMBL" id="SVC76614.1"/>
    </source>
</evidence>